<evidence type="ECO:0000256" key="1">
    <source>
        <dbReference type="ARBA" id="ARBA00023015"/>
    </source>
</evidence>
<dbReference type="PANTHER" id="PTHR47506:SF1">
    <property type="entry name" value="HTH-TYPE TRANSCRIPTIONAL REGULATOR YJDC"/>
    <property type="match status" value="1"/>
</dbReference>
<reference evidence="7" key="1">
    <citation type="submission" date="2016-01" db="EMBL/GenBank/DDBJ databases">
        <authorList>
            <person name="Peeters C."/>
        </authorList>
    </citation>
    <scope>NUCLEOTIDE SEQUENCE [LARGE SCALE GENOMIC DNA]</scope>
    <source>
        <strain evidence="7">LMG 29318</strain>
    </source>
</reference>
<evidence type="ECO:0000256" key="5">
    <source>
        <dbReference type="SAM" id="MobiDB-lite"/>
    </source>
</evidence>
<dbReference type="Proteomes" id="UP000054870">
    <property type="component" value="Unassembled WGS sequence"/>
</dbReference>
<dbReference type="GO" id="GO:0003677">
    <property type="term" value="F:DNA binding"/>
    <property type="evidence" value="ECO:0007669"/>
    <property type="project" value="UniProtKB-UniRule"/>
</dbReference>
<keyword evidence="1" id="KW-0805">Transcription regulation</keyword>
<sequence length="227" mass="24881">MSSMQQNFEEPTLARSTSDQPKPHARRSVRTDGATAQEQLLDAAQELFYRDGIRAIGVDAVVERAGVNKMSLYRRFASKDELVVAYLDRMDEGFRQRFEASVAKHPDEPAKQIVQALEDLVKRASAPDYRGCPFVNIACEFGDPAHPARQSVDRNKSYLMTRLVEISTAAKADNPAELAESLALLVDGIYATSQTYGPGSGPLLAAPRIARALIASACSAHRKQEDS</sequence>
<evidence type="ECO:0000313" key="7">
    <source>
        <dbReference type="EMBL" id="SAK71960.1"/>
    </source>
</evidence>
<dbReference type="Pfam" id="PF00440">
    <property type="entry name" value="TetR_N"/>
    <property type="match status" value="1"/>
</dbReference>
<protein>
    <submittedName>
        <fullName evidence="7">TetR family transcriptional regulator</fullName>
    </submittedName>
</protein>
<evidence type="ECO:0000256" key="2">
    <source>
        <dbReference type="ARBA" id="ARBA00023125"/>
    </source>
</evidence>
<dbReference type="SUPFAM" id="SSF46689">
    <property type="entry name" value="Homeodomain-like"/>
    <property type="match status" value="1"/>
</dbReference>
<dbReference type="PANTHER" id="PTHR47506">
    <property type="entry name" value="TRANSCRIPTIONAL REGULATORY PROTEIN"/>
    <property type="match status" value="1"/>
</dbReference>
<keyword evidence="3" id="KW-0804">Transcription</keyword>
<dbReference type="Gene3D" id="1.10.357.10">
    <property type="entry name" value="Tetracycline Repressor, domain 2"/>
    <property type="match status" value="1"/>
</dbReference>
<dbReference type="EMBL" id="FCOF02000017">
    <property type="protein sequence ID" value="SAK71960.1"/>
    <property type="molecule type" value="Genomic_DNA"/>
</dbReference>
<evidence type="ECO:0000259" key="6">
    <source>
        <dbReference type="PROSITE" id="PS50977"/>
    </source>
</evidence>
<keyword evidence="2 4" id="KW-0238">DNA-binding</keyword>
<dbReference type="AlphaFoldDB" id="A0A158BPP7"/>
<evidence type="ECO:0000313" key="8">
    <source>
        <dbReference type="Proteomes" id="UP000054870"/>
    </source>
</evidence>
<comment type="caution">
    <text evidence="7">The sequence shown here is derived from an EMBL/GenBank/DDBJ whole genome shotgun (WGS) entry which is preliminary data.</text>
</comment>
<feature type="DNA-binding region" description="H-T-H motif" evidence="4">
    <location>
        <begin position="57"/>
        <end position="76"/>
    </location>
</feature>
<feature type="domain" description="HTH tetR-type" evidence="6">
    <location>
        <begin position="34"/>
        <end position="94"/>
    </location>
</feature>
<dbReference type="InterPro" id="IPR036271">
    <property type="entry name" value="Tet_transcr_reg_TetR-rel_C_sf"/>
</dbReference>
<gene>
    <name evidence="7" type="ORF">AWB75_03807</name>
</gene>
<accession>A0A158BPP7</accession>
<name>A0A158BPP7_9BURK</name>
<evidence type="ECO:0000256" key="4">
    <source>
        <dbReference type="PROSITE-ProRule" id="PRU00335"/>
    </source>
</evidence>
<dbReference type="PROSITE" id="PS50977">
    <property type="entry name" value="HTH_TETR_2"/>
    <property type="match status" value="1"/>
</dbReference>
<dbReference type="InterPro" id="IPR009057">
    <property type="entry name" value="Homeodomain-like_sf"/>
</dbReference>
<feature type="compositionally biased region" description="Polar residues" evidence="5">
    <location>
        <begin position="1"/>
        <end position="20"/>
    </location>
</feature>
<evidence type="ECO:0000256" key="3">
    <source>
        <dbReference type="ARBA" id="ARBA00023163"/>
    </source>
</evidence>
<dbReference type="SUPFAM" id="SSF48498">
    <property type="entry name" value="Tetracyclin repressor-like, C-terminal domain"/>
    <property type="match status" value="1"/>
</dbReference>
<dbReference type="InterPro" id="IPR001647">
    <property type="entry name" value="HTH_TetR"/>
</dbReference>
<keyword evidence="8" id="KW-1185">Reference proteome</keyword>
<dbReference type="PRINTS" id="PR00455">
    <property type="entry name" value="HTHTETR"/>
</dbReference>
<feature type="region of interest" description="Disordered" evidence="5">
    <location>
        <begin position="1"/>
        <end position="34"/>
    </location>
</feature>
<organism evidence="7 8">
    <name type="scientific">Caballeronia catudaia</name>
    <dbReference type="NCBI Taxonomy" id="1777136"/>
    <lineage>
        <taxon>Bacteria</taxon>
        <taxon>Pseudomonadati</taxon>
        <taxon>Pseudomonadota</taxon>
        <taxon>Betaproteobacteria</taxon>
        <taxon>Burkholderiales</taxon>
        <taxon>Burkholderiaceae</taxon>
        <taxon>Caballeronia</taxon>
    </lineage>
</organism>
<proteinExistence type="predicted"/>